<dbReference type="Proteomes" id="UP000799436">
    <property type="component" value="Unassembled WGS sequence"/>
</dbReference>
<feature type="transmembrane region" description="Helical" evidence="1">
    <location>
        <begin position="44"/>
        <end position="68"/>
    </location>
</feature>
<reference evidence="2" key="1">
    <citation type="journal article" date="2020" name="Stud. Mycol.">
        <title>101 Dothideomycetes genomes: a test case for predicting lifestyles and emergence of pathogens.</title>
        <authorList>
            <person name="Haridas S."/>
            <person name="Albert R."/>
            <person name="Binder M."/>
            <person name="Bloem J."/>
            <person name="Labutti K."/>
            <person name="Salamov A."/>
            <person name="Andreopoulos B."/>
            <person name="Baker S."/>
            <person name="Barry K."/>
            <person name="Bills G."/>
            <person name="Bluhm B."/>
            <person name="Cannon C."/>
            <person name="Castanera R."/>
            <person name="Culley D."/>
            <person name="Daum C."/>
            <person name="Ezra D."/>
            <person name="Gonzalez J."/>
            <person name="Henrissat B."/>
            <person name="Kuo A."/>
            <person name="Liang C."/>
            <person name="Lipzen A."/>
            <person name="Lutzoni F."/>
            <person name="Magnuson J."/>
            <person name="Mondo S."/>
            <person name="Nolan M."/>
            <person name="Ohm R."/>
            <person name="Pangilinan J."/>
            <person name="Park H.-J."/>
            <person name="Ramirez L."/>
            <person name="Alfaro M."/>
            <person name="Sun H."/>
            <person name="Tritt A."/>
            <person name="Yoshinaga Y."/>
            <person name="Zwiers L.-H."/>
            <person name="Turgeon B."/>
            <person name="Goodwin S."/>
            <person name="Spatafora J."/>
            <person name="Crous P."/>
            <person name="Grigoriev I."/>
        </authorList>
    </citation>
    <scope>NUCLEOTIDE SEQUENCE</scope>
    <source>
        <strain evidence="2">CBS 116005</strain>
    </source>
</reference>
<dbReference type="EMBL" id="ML995809">
    <property type="protein sequence ID" value="KAF2773974.1"/>
    <property type="molecule type" value="Genomic_DNA"/>
</dbReference>
<keyword evidence="1" id="KW-0812">Transmembrane</keyword>
<name>A0A6G1LP83_9PEZI</name>
<organism evidence="2 3">
    <name type="scientific">Teratosphaeria nubilosa</name>
    <dbReference type="NCBI Taxonomy" id="161662"/>
    <lineage>
        <taxon>Eukaryota</taxon>
        <taxon>Fungi</taxon>
        <taxon>Dikarya</taxon>
        <taxon>Ascomycota</taxon>
        <taxon>Pezizomycotina</taxon>
        <taxon>Dothideomycetes</taxon>
        <taxon>Dothideomycetidae</taxon>
        <taxon>Mycosphaerellales</taxon>
        <taxon>Teratosphaeriaceae</taxon>
        <taxon>Teratosphaeria</taxon>
    </lineage>
</organism>
<keyword evidence="1" id="KW-0472">Membrane</keyword>
<dbReference type="AlphaFoldDB" id="A0A6G1LP83"/>
<gene>
    <name evidence="2" type="ORF">EJ03DRAFT_73368</name>
</gene>
<proteinExistence type="predicted"/>
<accession>A0A6G1LP83</accession>
<evidence type="ECO:0000313" key="3">
    <source>
        <dbReference type="Proteomes" id="UP000799436"/>
    </source>
</evidence>
<evidence type="ECO:0000313" key="2">
    <source>
        <dbReference type="EMBL" id="KAF2773974.1"/>
    </source>
</evidence>
<protein>
    <submittedName>
        <fullName evidence="2">Uncharacterized protein</fullName>
    </submittedName>
</protein>
<evidence type="ECO:0000256" key="1">
    <source>
        <dbReference type="SAM" id="Phobius"/>
    </source>
</evidence>
<keyword evidence="3" id="KW-1185">Reference proteome</keyword>
<keyword evidence="1" id="KW-1133">Transmembrane helix</keyword>
<sequence length="101" mass="11449">MLARSHHVLLACLQLCALWRAPKKKEQRMALVSYVQTSTYRLGFSMDFLMCQVAIAGAFVLQIVVLVIRQSNVQWEKSIICCCGYTLPGGLWPGPLHWVRV</sequence>